<gene>
    <name evidence="1" type="ORF">ISP19_19915</name>
</gene>
<keyword evidence="2" id="KW-1185">Reference proteome</keyword>
<name>A0ABS2K929_9GAMM</name>
<reference evidence="1" key="1">
    <citation type="submission" date="2020-10" db="EMBL/GenBank/DDBJ databases">
        <title>Phylogeny of dyella-like bacteria.</title>
        <authorList>
            <person name="Fu J."/>
        </authorList>
    </citation>
    <scope>NUCLEOTIDE SEQUENCE</scope>
    <source>
        <strain evidence="1">DHOC52</strain>
    </source>
</reference>
<organism evidence="1 2">
    <name type="scientific">Dyella flava</name>
    <dbReference type="NCBI Taxonomy" id="1920170"/>
    <lineage>
        <taxon>Bacteria</taxon>
        <taxon>Pseudomonadati</taxon>
        <taxon>Pseudomonadota</taxon>
        <taxon>Gammaproteobacteria</taxon>
        <taxon>Lysobacterales</taxon>
        <taxon>Rhodanobacteraceae</taxon>
        <taxon>Dyella</taxon>
    </lineage>
</organism>
<evidence type="ECO:0000313" key="1">
    <source>
        <dbReference type="EMBL" id="MBM7127646.1"/>
    </source>
</evidence>
<accession>A0ABS2K929</accession>
<dbReference type="InterPro" id="IPR027417">
    <property type="entry name" value="P-loop_NTPase"/>
</dbReference>
<dbReference type="EMBL" id="JADIKE010000039">
    <property type="protein sequence ID" value="MBM7127646.1"/>
    <property type="molecule type" value="Genomic_DNA"/>
</dbReference>
<sequence length="322" mass="36242">MSVNPARPKALLILGMHRSGTSAVTRVVNLLGADIGNNILLPGHDNSQGFWEHADAMKSNHYLLQAFGRSWFDIRPLPQHWSQQAAAREALVGIRAIIQAEFASRPLIALKDPRMCLTAPIWIEAFEAAGYDVQCLFVVRDPREVADSLQTRENWPREPIFLLWAHYMMEAVLATQQYPRALITYDQLLHDWRGTMQRVSSELSLAWPRSEAAAAADIDAFLHADHRHHVATTPFGDDASLMDMQPFTAEFYANCLAVARGKSDWSSLGHCALVLRNISDLYTPHLDNLLIQYERLGHQLAAKTQAFERLSKMITPDKPPKS</sequence>
<dbReference type="Gene3D" id="3.40.50.300">
    <property type="entry name" value="P-loop containing nucleotide triphosphate hydrolases"/>
    <property type="match status" value="1"/>
</dbReference>
<dbReference type="SUPFAM" id="SSF52540">
    <property type="entry name" value="P-loop containing nucleoside triphosphate hydrolases"/>
    <property type="match status" value="1"/>
</dbReference>
<dbReference type="RefSeq" id="WP_204684158.1">
    <property type="nucleotide sequence ID" value="NZ_BSNR01000014.1"/>
</dbReference>
<protein>
    <submittedName>
        <fullName evidence="1">Sulfotransferase</fullName>
    </submittedName>
</protein>
<dbReference type="Proteomes" id="UP001430149">
    <property type="component" value="Unassembled WGS sequence"/>
</dbReference>
<proteinExistence type="predicted"/>
<evidence type="ECO:0000313" key="2">
    <source>
        <dbReference type="Proteomes" id="UP001430149"/>
    </source>
</evidence>
<comment type="caution">
    <text evidence="1">The sequence shown here is derived from an EMBL/GenBank/DDBJ whole genome shotgun (WGS) entry which is preliminary data.</text>
</comment>